<keyword evidence="1" id="KW-1133">Transmembrane helix</keyword>
<feature type="transmembrane region" description="Helical" evidence="1">
    <location>
        <begin position="124"/>
        <end position="146"/>
    </location>
</feature>
<keyword evidence="1" id="KW-0812">Transmembrane</keyword>
<comment type="caution">
    <text evidence="2">The sequence shown here is derived from an EMBL/GenBank/DDBJ whole genome shotgun (WGS) entry which is preliminary data.</text>
</comment>
<sequence>MRQPCSGVPKTPIDGSRTLGGYPCSQKQQFCAAADVRGVNLDAPHYRLQFQKKSIQYSSHADRPSVQWLDGMLLFHKREIIANGAFAIVGNEDRTYLQGMRVLLSANHGGLVGRAAGGRDTDRTFALFFSGVAGFAAGLLGGVFIAE</sequence>
<name>A0A8X6PJK8_NEPPI</name>
<evidence type="ECO:0000256" key="1">
    <source>
        <dbReference type="SAM" id="Phobius"/>
    </source>
</evidence>
<dbReference type="AlphaFoldDB" id="A0A8X6PJK8"/>
<keyword evidence="3" id="KW-1185">Reference proteome</keyword>
<evidence type="ECO:0000313" key="2">
    <source>
        <dbReference type="EMBL" id="GFT71629.1"/>
    </source>
</evidence>
<reference evidence="2" key="1">
    <citation type="submission" date="2020-08" db="EMBL/GenBank/DDBJ databases">
        <title>Multicomponent nature underlies the extraordinary mechanical properties of spider dragline silk.</title>
        <authorList>
            <person name="Kono N."/>
            <person name="Nakamura H."/>
            <person name="Mori M."/>
            <person name="Yoshida Y."/>
            <person name="Ohtoshi R."/>
            <person name="Malay A.D."/>
            <person name="Moran D.A.P."/>
            <person name="Tomita M."/>
            <person name="Numata K."/>
            <person name="Arakawa K."/>
        </authorList>
    </citation>
    <scope>NUCLEOTIDE SEQUENCE</scope>
</reference>
<dbReference type="Proteomes" id="UP000887013">
    <property type="component" value="Unassembled WGS sequence"/>
</dbReference>
<organism evidence="2 3">
    <name type="scientific">Nephila pilipes</name>
    <name type="common">Giant wood spider</name>
    <name type="synonym">Nephila maculata</name>
    <dbReference type="NCBI Taxonomy" id="299642"/>
    <lineage>
        <taxon>Eukaryota</taxon>
        <taxon>Metazoa</taxon>
        <taxon>Ecdysozoa</taxon>
        <taxon>Arthropoda</taxon>
        <taxon>Chelicerata</taxon>
        <taxon>Arachnida</taxon>
        <taxon>Araneae</taxon>
        <taxon>Araneomorphae</taxon>
        <taxon>Entelegynae</taxon>
        <taxon>Araneoidea</taxon>
        <taxon>Nephilidae</taxon>
        <taxon>Nephila</taxon>
    </lineage>
</organism>
<dbReference type="EMBL" id="BMAW01116682">
    <property type="protein sequence ID" value="GFT71629.1"/>
    <property type="molecule type" value="Genomic_DNA"/>
</dbReference>
<keyword evidence="1" id="KW-0472">Membrane</keyword>
<proteinExistence type="predicted"/>
<accession>A0A8X6PJK8</accession>
<protein>
    <submittedName>
        <fullName evidence="2">Uncharacterized protein</fullName>
    </submittedName>
</protein>
<gene>
    <name evidence="2" type="ORF">NPIL_594891</name>
</gene>
<evidence type="ECO:0000313" key="3">
    <source>
        <dbReference type="Proteomes" id="UP000887013"/>
    </source>
</evidence>